<keyword evidence="3" id="KW-1185">Reference proteome</keyword>
<organism evidence="2 3">
    <name type="scientific">Amorphotheca resinae ATCC 22711</name>
    <dbReference type="NCBI Taxonomy" id="857342"/>
    <lineage>
        <taxon>Eukaryota</taxon>
        <taxon>Fungi</taxon>
        <taxon>Dikarya</taxon>
        <taxon>Ascomycota</taxon>
        <taxon>Pezizomycotina</taxon>
        <taxon>Leotiomycetes</taxon>
        <taxon>Helotiales</taxon>
        <taxon>Amorphothecaceae</taxon>
        <taxon>Amorphotheca</taxon>
    </lineage>
</organism>
<evidence type="ECO:0000313" key="3">
    <source>
        <dbReference type="Proteomes" id="UP000241818"/>
    </source>
</evidence>
<feature type="region of interest" description="Disordered" evidence="1">
    <location>
        <begin position="1"/>
        <end position="80"/>
    </location>
</feature>
<dbReference type="EMBL" id="KZ679016">
    <property type="protein sequence ID" value="PSS10558.1"/>
    <property type="molecule type" value="Genomic_DNA"/>
</dbReference>
<dbReference type="AlphaFoldDB" id="A0A2T3AST5"/>
<dbReference type="GeneID" id="36576975"/>
<proteinExistence type="predicted"/>
<evidence type="ECO:0000313" key="2">
    <source>
        <dbReference type="EMBL" id="PSS10558.1"/>
    </source>
</evidence>
<dbReference type="RefSeq" id="XP_024717737.1">
    <property type="nucleotide sequence ID" value="XM_024868894.1"/>
</dbReference>
<feature type="compositionally biased region" description="Low complexity" evidence="1">
    <location>
        <begin position="49"/>
        <end position="63"/>
    </location>
</feature>
<reference evidence="2 3" key="1">
    <citation type="journal article" date="2018" name="New Phytol.">
        <title>Comparative genomics and transcriptomics depict ericoid mycorrhizal fungi as versatile saprotrophs and plant mutualists.</title>
        <authorList>
            <person name="Martino E."/>
            <person name="Morin E."/>
            <person name="Grelet G.A."/>
            <person name="Kuo A."/>
            <person name="Kohler A."/>
            <person name="Daghino S."/>
            <person name="Barry K.W."/>
            <person name="Cichocki N."/>
            <person name="Clum A."/>
            <person name="Dockter R.B."/>
            <person name="Hainaut M."/>
            <person name="Kuo R.C."/>
            <person name="LaButti K."/>
            <person name="Lindahl B.D."/>
            <person name="Lindquist E.A."/>
            <person name="Lipzen A."/>
            <person name="Khouja H.R."/>
            <person name="Magnuson J."/>
            <person name="Murat C."/>
            <person name="Ohm R.A."/>
            <person name="Singer S.W."/>
            <person name="Spatafora J.W."/>
            <person name="Wang M."/>
            <person name="Veneault-Fourrey C."/>
            <person name="Henrissat B."/>
            <person name="Grigoriev I.V."/>
            <person name="Martin F.M."/>
            <person name="Perotto S."/>
        </authorList>
    </citation>
    <scope>NUCLEOTIDE SEQUENCE [LARGE SCALE GENOMIC DNA]</scope>
    <source>
        <strain evidence="2 3">ATCC 22711</strain>
    </source>
</reference>
<sequence>MVRRKRHSALSPFHSPSNRPELGVVGPRSPHGRARGRDGAESGSDNVDSCSRSRSSSTTISSSPVLAYRSRPTGSPSRCQGQTVAGARCWTGKGSAPGRYGTNRWIGGSMDRWMSGGTNPCGWNPSRGLPLFACFVGMVGVPEGSLLDLSRIPDRAGEG</sequence>
<name>A0A2T3AST5_AMORE</name>
<dbReference type="Proteomes" id="UP000241818">
    <property type="component" value="Unassembled WGS sequence"/>
</dbReference>
<accession>A0A2T3AST5</accession>
<gene>
    <name evidence="2" type="ORF">M430DRAFT_60994</name>
</gene>
<protein>
    <submittedName>
        <fullName evidence="2">Uncharacterized protein</fullName>
    </submittedName>
</protein>
<evidence type="ECO:0000256" key="1">
    <source>
        <dbReference type="SAM" id="MobiDB-lite"/>
    </source>
</evidence>
<dbReference type="InParanoid" id="A0A2T3AST5"/>